<feature type="transmembrane region" description="Helical" evidence="1">
    <location>
        <begin position="59"/>
        <end position="76"/>
    </location>
</feature>
<protein>
    <submittedName>
        <fullName evidence="2">Uncharacterized protein</fullName>
    </submittedName>
</protein>
<reference evidence="2" key="1">
    <citation type="journal article" date="1998" name="Int. J. Syst. Bacteriol. 48 Pt">
        <title>Thermococcus guaymasensis sp. nov. and Thermococcus aggregans sp. nov., two novel thermophilic archaea isolated from the Guaymas Basin hydrothermal vent site.</title>
        <authorList>
            <person name="Canganella F."/>
            <person name="Jones W.J."/>
            <person name="Gambacorta A."/>
            <person name="Antranikian G."/>
        </authorList>
    </citation>
    <scope>NUCLEOTIDE SEQUENCE</scope>
    <source>
        <strain evidence="2">TY</strain>
    </source>
</reference>
<evidence type="ECO:0000256" key="1">
    <source>
        <dbReference type="SAM" id="Phobius"/>
    </source>
</evidence>
<keyword evidence="3" id="KW-1185">Reference proteome</keyword>
<reference evidence="2" key="2">
    <citation type="submission" date="2022-06" db="EMBL/GenBank/DDBJ databases">
        <authorList>
            <person name="Park Y.-J."/>
        </authorList>
    </citation>
    <scope>NUCLEOTIDE SEQUENCE</scope>
    <source>
        <strain evidence="2">TY</strain>
    </source>
</reference>
<gene>
    <name evidence="2" type="ORF">NF865_03990</name>
</gene>
<feature type="transmembrane region" description="Helical" evidence="1">
    <location>
        <begin position="82"/>
        <end position="99"/>
    </location>
</feature>
<dbReference type="KEGG" id="tagg:NF865_03990"/>
<dbReference type="EMBL" id="CP099582">
    <property type="protein sequence ID" value="USS41357.1"/>
    <property type="molecule type" value="Genomic_DNA"/>
</dbReference>
<dbReference type="Proteomes" id="UP001055732">
    <property type="component" value="Chromosome"/>
</dbReference>
<keyword evidence="1" id="KW-0812">Transmembrane</keyword>
<accession>A0A9E7MZ13</accession>
<proteinExistence type="predicted"/>
<feature type="transmembrane region" description="Helical" evidence="1">
    <location>
        <begin position="32"/>
        <end position="52"/>
    </location>
</feature>
<keyword evidence="1" id="KW-1133">Transmembrane helix</keyword>
<dbReference type="AlphaFoldDB" id="A0A9E7MZ13"/>
<keyword evidence="1" id="KW-0472">Membrane</keyword>
<name>A0A9E7MZ13_THEAG</name>
<evidence type="ECO:0000313" key="3">
    <source>
        <dbReference type="Proteomes" id="UP001055732"/>
    </source>
</evidence>
<organism evidence="2 3">
    <name type="scientific">Thermococcus aggregans</name>
    <dbReference type="NCBI Taxonomy" id="110163"/>
    <lineage>
        <taxon>Archaea</taxon>
        <taxon>Methanobacteriati</taxon>
        <taxon>Methanobacteriota</taxon>
        <taxon>Thermococci</taxon>
        <taxon>Thermococcales</taxon>
        <taxon>Thermococcaceae</taxon>
        <taxon>Thermococcus</taxon>
    </lineage>
</organism>
<evidence type="ECO:0000313" key="2">
    <source>
        <dbReference type="EMBL" id="USS41357.1"/>
    </source>
</evidence>
<sequence length="110" mass="12276">MKLKPIVSLFFFLMGIYFAGMGVLSLEERSTSLGFFVIALIHFLVLLGILLSKEFVIQIGTYITLLDLIFGILWVLVSFEPASASLTFLAAISLVLITSDEFKNEIKFGY</sequence>
<dbReference type="RefSeq" id="WP_253305298.1">
    <property type="nucleotide sequence ID" value="NZ_CP099582.1"/>
</dbReference>
<feature type="transmembrane region" description="Helical" evidence="1">
    <location>
        <begin position="7"/>
        <end position="26"/>
    </location>
</feature>